<evidence type="ECO:0000313" key="1">
    <source>
        <dbReference type="EMBL" id="MDY0409030.1"/>
    </source>
</evidence>
<proteinExistence type="predicted"/>
<sequence length="103" mass="11870">MSNASEKYKKVQLDDYIGVASLLRKATRYSSRRDEQNVNVCMNEIVKKVTDTADEGWFYQLYSNLISTINKVRAQELQLKAYDLNSALLKPLTFVKSKKSEKV</sequence>
<dbReference type="Proteomes" id="UP001275315">
    <property type="component" value="Unassembled WGS sequence"/>
</dbReference>
<dbReference type="EMBL" id="JAWDIQ010000002">
    <property type="protein sequence ID" value="MDY0409030.1"/>
    <property type="molecule type" value="Genomic_DNA"/>
</dbReference>
<accession>A0ABU5CUB7</accession>
<reference evidence="1 2" key="1">
    <citation type="submission" date="2023-10" db="EMBL/GenBank/DDBJ databases">
        <title>Virgibacillus soli CC-YMP-6 genome.</title>
        <authorList>
            <person name="Miliotis G."/>
            <person name="Sengupta P."/>
            <person name="Hameed A."/>
            <person name="Chuvochina M."/>
            <person name="Mcdonagh F."/>
            <person name="Simpson A.C."/>
            <person name="Singh N.K."/>
            <person name="Rekha P.D."/>
            <person name="Raman K."/>
            <person name="Hugenholtz P."/>
            <person name="Venkateswaran K."/>
        </authorList>
    </citation>
    <scope>NUCLEOTIDE SEQUENCE [LARGE SCALE GENOMIC DNA]</scope>
    <source>
        <strain evidence="1 2">CC-YMP-6</strain>
    </source>
</reference>
<comment type="caution">
    <text evidence="1">The sequence shown here is derived from an EMBL/GenBank/DDBJ whole genome shotgun (WGS) entry which is preliminary data.</text>
</comment>
<name>A0ABU5CUB7_9BACI</name>
<gene>
    <name evidence="1" type="ORF">RWD45_11240</name>
</gene>
<keyword evidence="2" id="KW-1185">Reference proteome</keyword>
<dbReference type="RefSeq" id="WP_320379851.1">
    <property type="nucleotide sequence ID" value="NZ_JAWDIQ010000002.1"/>
</dbReference>
<protein>
    <submittedName>
        <fullName evidence="1">Uncharacterized protein</fullName>
    </submittedName>
</protein>
<evidence type="ECO:0000313" key="2">
    <source>
        <dbReference type="Proteomes" id="UP001275315"/>
    </source>
</evidence>
<organism evidence="1 2">
    <name type="scientific">Paracerasibacillus soli</name>
    <dbReference type="NCBI Taxonomy" id="480284"/>
    <lineage>
        <taxon>Bacteria</taxon>
        <taxon>Bacillati</taxon>
        <taxon>Bacillota</taxon>
        <taxon>Bacilli</taxon>
        <taxon>Bacillales</taxon>
        <taxon>Bacillaceae</taxon>
        <taxon>Paracerasibacillus</taxon>
    </lineage>
</organism>